<reference evidence="1 2" key="1">
    <citation type="submission" date="2018-06" db="EMBL/GenBank/DDBJ databases">
        <authorList>
            <consortium name="Pathogen Informatics"/>
            <person name="Doyle S."/>
        </authorList>
    </citation>
    <scope>NUCLEOTIDE SEQUENCE [LARGE SCALE GENOMIC DNA]</scope>
    <source>
        <strain evidence="1 2">NCTC13294</strain>
    </source>
</reference>
<protein>
    <submittedName>
        <fullName evidence="1">Uncharacterized protein</fullName>
    </submittedName>
</protein>
<gene>
    <name evidence="1" type="ORF">NCTC13294_01422</name>
</gene>
<proteinExistence type="predicted"/>
<name>A0A381E8S8_9GAMM</name>
<dbReference type="AlphaFoldDB" id="A0A381E8S8"/>
<accession>A0A381E8S8</accession>
<evidence type="ECO:0000313" key="2">
    <source>
        <dbReference type="Proteomes" id="UP000254572"/>
    </source>
</evidence>
<sequence>MTPQTILDHWFTKNKTFDTDILSHASSAEGIATCNN</sequence>
<keyword evidence="2" id="KW-1185">Reference proteome</keyword>
<dbReference type="EMBL" id="UFUW01000001">
    <property type="protein sequence ID" value="SUX23100.1"/>
    <property type="molecule type" value="Genomic_DNA"/>
</dbReference>
<dbReference type="Proteomes" id="UP000254572">
    <property type="component" value="Unassembled WGS sequence"/>
</dbReference>
<organism evidence="1 2">
    <name type="scientific">Cardiobacterium valvarum</name>
    <dbReference type="NCBI Taxonomy" id="194702"/>
    <lineage>
        <taxon>Bacteria</taxon>
        <taxon>Pseudomonadati</taxon>
        <taxon>Pseudomonadota</taxon>
        <taxon>Gammaproteobacteria</taxon>
        <taxon>Cardiobacteriales</taxon>
        <taxon>Cardiobacteriaceae</taxon>
        <taxon>Cardiobacterium</taxon>
    </lineage>
</organism>
<evidence type="ECO:0000313" key="1">
    <source>
        <dbReference type="EMBL" id="SUX23100.1"/>
    </source>
</evidence>